<sequence>MTVFSDAVVLMFASYYCLNISYPAAQGATLAFLQSAMFSAALREDLCFIASWVIALAQLLNDPALPQHTVLQANIAKAVSHKRLHWVSSEGKFSNSPVTITPLIWSSPMVLNIEHLIVSPQNKIYYQITTSYYLNSYYKTMHH</sequence>
<organism evidence="1 2">
    <name type="scientific">Scortum barcoo</name>
    <name type="common">barcoo grunter</name>
    <dbReference type="NCBI Taxonomy" id="214431"/>
    <lineage>
        <taxon>Eukaryota</taxon>
        <taxon>Metazoa</taxon>
        <taxon>Chordata</taxon>
        <taxon>Craniata</taxon>
        <taxon>Vertebrata</taxon>
        <taxon>Euteleostomi</taxon>
        <taxon>Actinopterygii</taxon>
        <taxon>Neopterygii</taxon>
        <taxon>Teleostei</taxon>
        <taxon>Neoteleostei</taxon>
        <taxon>Acanthomorphata</taxon>
        <taxon>Eupercaria</taxon>
        <taxon>Centrarchiformes</taxon>
        <taxon>Terapontoidei</taxon>
        <taxon>Terapontidae</taxon>
        <taxon>Scortum</taxon>
    </lineage>
</organism>
<protein>
    <submittedName>
        <fullName evidence="1">Uncharacterized protein</fullName>
    </submittedName>
</protein>
<evidence type="ECO:0000313" key="1">
    <source>
        <dbReference type="EMBL" id="KAI3369796.1"/>
    </source>
</evidence>
<gene>
    <name evidence="1" type="ORF">L3Q82_024621</name>
</gene>
<dbReference type="EMBL" id="CM041537">
    <property type="protein sequence ID" value="KAI3369796.1"/>
    <property type="molecule type" value="Genomic_DNA"/>
</dbReference>
<proteinExistence type="predicted"/>
<name>A0ACB8WPZ2_9TELE</name>
<accession>A0ACB8WPZ2</accession>
<reference evidence="1" key="1">
    <citation type="submission" date="2022-04" db="EMBL/GenBank/DDBJ databases">
        <title>Jade perch genome.</title>
        <authorList>
            <person name="Chao B."/>
        </authorList>
    </citation>
    <scope>NUCLEOTIDE SEQUENCE</scope>
    <source>
        <strain evidence="1">CB-2022</strain>
    </source>
</reference>
<keyword evidence="2" id="KW-1185">Reference proteome</keyword>
<evidence type="ECO:0000313" key="2">
    <source>
        <dbReference type="Proteomes" id="UP000831701"/>
    </source>
</evidence>
<dbReference type="Proteomes" id="UP000831701">
    <property type="component" value="Chromosome 7"/>
</dbReference>
<comment type="caution">
    <text evidence="1">The sequence shown here is derived from an EMBL/GenBank/DDBJ whole genome shotgun (WGS) entry which is preliminary data.</text>
</comment>